<evidence type="ECO:0000313" key="3">
    <source>
        <dbReference type="Proteomes" id="UP000310066"/>
    </source>
</evidence>
<dbReference type="OrthoDB" id="3921182at2759"/>
<dbReference type="Proteomes" id="UP000310066">
    <property type="component" value="Unassembled WGS sequence"/>
</dbReference>
<evidence type="ECO:0000256" key="1">
    <source>
        <dbReference type="SAM" id="MobiDB-lite"/>
    </source>
</evidence>
<sequence length="214" mass="23648">MPPRRRPAMYNTPHIRNGGFGALQVEAVTNRPLSIARRHLAASQLRMRDIEPDELSSSEWVRFLVMPEHERERWMTDFRRRRRNSDESSSSAENDRATAYDKAEEARLEAVEAGRAEQQAAVATSASAPRSLASLVGTTPAVSIWARRFPDDNVAAGPALASPTYSAQRPMHLRRAVTEGVVEAPPTYDSVVRATTPPPAYAPNDDAPHSPRSP</sequence>
<feature type="region of interest" description="Disordered" evidence="1">
    <location>
        <begin position="80"/>
        <end position="112"/>
    </location>
</feature>
<organism evidence="2 3">
    <name type="scientific">Friedmanniomyces endolithicus</name>
    <dbReference type="NCBI Taxonomy" id="329885"/>
    <lineage>
        <taxon>Eukaryota</taxon>
        <taxon>Fungi</taxon>
        <taxon>Dikarya</taxon>
        <taxon>Ascomycota</taxon>
        <taxon>Pezizomycotina</taxon>
        <taxon>Dothideomycetes</taxon>
        <taxon>Dothideomycetidae</taxon>
        <taxon>Mycosphaerellales</taxon>
        <taxon>Teratosphaeriaceae</taxon>
        <taxon>Friedmanniomyces</taxon>
    </lineage>
</organism>
<protein>
    <submittedName>
        <fullName evidence="2">Uncharacterized protein</fullName>
    </submittedName>
</protein>
<proteinExistence type="predicted"/>
<feature type="compositionally biased region" description="Basic and acidic residues" evidence="1">
    <location>
        <begin position="93"/>
        <end position="112"/>
    </location>
</feature>
<name>A0A4U0ULR3_9PEZI</name>
<evidence type="ECO:0000313" key="2">
    <source>
        <dbReference type="EMBL" id="TKA36152.1"/>
    </source>
</evidence>
<accession>A0A4U0ULR3</accession>
<dbReference type="AlphaFoldDB" id="A0A4U0ULR3"/>
<dbReference type="EMBL" id="NAJP01000062">
    <property type="protein sequence ID" value="TKA36152.1"/>
    <property type="molecule type" value="Genomic_DNA"/>
</dbReference>
<reference evidence="2 3" key="1">
    <citation type="submission" date="2017-03" db="EMBL/GenBank/DDBJ databases">
        <title>Genomes of endolithic fungi from Antarctica.</title>
        <authorList>
            <person name="Coleine C."/>
            <person name="Masonjones S."/>
            <person name="Stajich J.E."/>
        </authorList>
    </citation>
    <scope>NUCLEOTIDE SEQUENCE [LARGE SCALE GENOMIC DNA]</scope>
    <source>
        <strain evidence="2 3">CCFEE 5311</strain>
    </source>
</reference>
<comment type="caution">
    <text evidence="2">The sequence shown here is derived from an EMBL/GenBank/DDBJ whole genome shotgun (WGS) entry which is preliminary data.</text>
</comment>
<feature type="region of interest" description="Disordered" evidence="1">
    <location>
        <begin position="177"/>
        <end position="214"/>
    </location>
</feature>
<gene>
    <name evidence="2" type="ORF">B0A54_12782</name>
</gene>